<proteinExistence type="predicted"/>
<organism evidence="2 3">
    <name type="scientific">Burkholderia savannae</name>
    <dbReference type="NCBI Taxonomy" id="1637837"/>
    <lineage>
        <taxon>Bacteria</taxon>
        <taxon>Pseudomonadati</taxon>
        <taxon>Pseudomonadota</taxon>
        <taxon>Betaproteobacteria</taxon>
        <taxon>Burkholderiales</taxon>
        <taxon>Burkholderiaceae</taxon>
        <taxon>Burkholderia</taxon>
        <taxon>pseudomallei group</taxon>
    </lineage>
</organism>
<accession>A0ABR5TFN7</accession>
<reference evidence="2 3" key="1">
    <citation type="submission" date="2015-11" db="EMBL/GenBank/DDBJ databases">
        <authorList>
            <person name="Sahl J."/>
            <person name="Wagner D."/>
            <person name="Keim P."/>
        </authorList>
    </citation>
    <scope>NUCLEOTIDE SEQUENCE [LARGE SCALE GENOMIC DNA]</scope>
    <source>
        <strain evidence="2 3">BDU18</strain>
    </source>
</reference>
<name>A0ABR5TFN7_9BURK</name>
<evidence type="ECO:0008006" key="4">
    <source>
        <dbReference type="Google" id="ProtNLM"/>
    </source>
</evidence>
<comment type="caution">
    <text evidence="2">The sequence shown here is derived from an EMBL/GenBank/DDBJ whole genome shotgun (WGS) entry which is preliminary data.</text>
</comment>
<protein>
    <recommendedName>
        <fullName evidence="4">Lipoprotein</fullName>
    </recommendedName>
</protein>
<gene>
    <name evidence="2" type="ORF">WS72_11320</name>
</gene>
<keyword evidence="3" id="KW-1185">Reference proteome</keyword>
<dbReference type="Proteomes" id="UP000070255">
    <property type="component" value="Unassembled WGS sequence"/>
</dbReference>
<dbReference type="PROSITE" id="PS51257">
    <property type="entry name" value="PROKAR_LIPOPROTEIN"/>
    <property type="match status" value="1"/>
</dbReference>
<feature type="chain" id="PRO_5047248271" description="Lipoprotein" evidence="1">
    <location>
        <begin position="21"/>
        <end position="311"/>
    </location>
</feature>
<dbReference type="RefSeq" id="WP_060820880.1">
    <property type="nucleotide sequence ID" value="NZ_LNJQ01000001.1"/>
</dbReference>
<evidence type="ECO:0000256" key="1">
    <source>
        <dbReference type="SAM" id="SignalP"/>
    </source>
</evidence>
<evidence type="ECO:0000313" key="2">
    <source>
        <dbReference type="EMBL" id="KWZ43390.1"/>
    </source>
</evidence>
<keyword evidence="1" id="KW-0732">Signal</keyword>
<feature type="signal peptide" evidence="1">
    <location>
        <begin position="1"/>
        <end position="20"/>
    </location>
</feature>
<dbReference type="EMBL" id="LNJQ01000001">
    <property type="protein sequence ID" value="KWZ43390.1"/>
    <property type="molecule type" value="Genomic_DNA"/>
</dbReference>
<evidence type="ECO:0000313" key="3">
    <source>
        <dbReference type="Proteomes" id="UP000070255"/>
    </source>
</evidence>
<sequence>MKKIFTLVALPFCLAISACGGGDDGGSSAGPAIKLSYSGAPIVKAQQAKAMASVDVADGASASSSASAADAQATIDALRQAFKARGADIGVYPGVIDGTALHQLVMAENGGVPPTGDELDRATTNISEWTLVNFQLDDMSGYIDTPAREAAVAQFARDLAIYTAREYMRGRVVFAALPIVSCALPKTISMTDSSGGSSMKTVYTASDELHYAIASRAKYETTVSGPNGVARWDVRLFQTIGGARPTAEHMGEDCNTPDKETREAYIAAIADPLVERYKIALDTIDKCKHNPEAIPEYERAGQCWGIEPEKK</sequence>